<comment type="similarity">
    <text evidence="1">Belongs to the PIGL family.</text>
</comment>
<name>A0AAW1NYD6_9CHLO</name>
<protein>
    <recommendedName>
        <fullName evidence="2">N-acetylglucosaminylphosphatidylinositol deacetylase</fullName>
        <ecNumber evidence="2">3.5.1.89</ecNumber>
    </recommendedName>
</protein>
<dbReference type="Proteomes" id="UP001465755">
    <property type="component" value="Unassembled WGS sequence"/>
</dbReference>
<dbReference type="Gene3D" id="3.40.50.10320">
    <property type="entry name" value="LmbE-like"/>
    <property type="match status" value="1"/>
</dbReference>
<dbReference type="InterPro" id="IPR024078">
    <property type="entry name" value="LmbE-like_dom_sf"/>
</dbReference>
<dbReference type="GO" id="GO:0000225">
    <property type="term" value="F:N-acetylglucosaminylphosphatidylinositol deacetylase activity"/>
    <property type="evidence" value="ECO:0007669"/>
    <property type="project" value="UniProtKB-EC"/>
</dbReference>
<dbReference type="AlphaFoldDB" id="A0AAW1NYD6"/>
<organism evidence="3 4">
    <name type="scientific">Symbiochloris irregularis</name>
    <dbReference type="NCBI Taxonomy" id="706552"/>
    <lineage>
        <taxon>Eukaryota</taxon>
        <taxon>Viridiplantae</taxon>
        <taxon>Chlorophyta</taxon>
        <taxon>core chlorophytes</taxon>
        <taxon>Trebouxiophyceae</taxon>
        <taxon>Trebouxiales</taxon>
        <taxon>Trebouxiaceae</taxon>
        <taxon>Symbiochloris</taxon>
    </lineage>
</organism>
<proteinExistence type="inferred from homology"/>
<reference evidence="3 4" key="1">
    <citation type="journal article" date="2024" name="Nat. Commun.">
        <title>Phylogenomics reveals the evolutionary origins of lichenization in chlorophyte algae.</title>
        <authorList>
            <person name="Puginier C."/>
            <person name="Libourel C."/>
            <person name="Otte J."/>
            <person name="Skaloud P."/>
            <person name="Haon M."/>
            <person name="Grisel S."/>
            <person name="Petersen M."/>
            <person name="Berrin J.G."/>
            <person name="Delaux P.M."/>
            <person name="Dal Grande F."/>
            <person name="Keller J."/>
        </authorList>
    </citation>
    <scope>NUCLEOTIDE SEQUENCE [LARGE SCALE GENOMIC DNA]</scope>
    <source>
        <strain evidence="3 4">SAG 2036</strain>
    </source>
</reference>
<dbReference type="EC" id="3.5.1.89" evidence="2"/>
<keyword evidence="4" id="KW-1185">Reference proteome</keyword>
<dbReference type="PANTHER" id="PTHR12993:SF11">
    <property type="entry name" value="N-ACETYLGLUCOSAMINYL-PHOSPHATIDYLINOSITOL DE-N-ACETYLASE"/>
    <property type="match status" value="1"/>
</dbReference>
<dbReference type="EMBL" id="JALJOQ010000089">
    <property type="protein sequence ID" value="KAK9799407.1"/>
    <property type="molecule type" value="Genomic_DNA"/>
</dbReference>
<comment type="caution">
    <text evidence="3">The sequence shown here is derived from an EMBL/GenBank/DDBJ whole genome shotgun (WGS) entry which is preliminary data.</text>
</comment>
<evidence type="ECO:0000256" key="2">
    <source>
        <dbReference type="ARBA" id="ARBA00012176"/>
    </source>
</evidence>
<dbReference type="InterPro" id="IPR003737">
    <property type="entry name" value="GlcNAc_PI_deacetylase-related"/>
</dbReference>
<accession>A0AAW1NYD6</accession>
<evidence type="ECO:0000313" key="3">
    <source>
        <dbReference type="EMBL" id="KAK9799407.1"/>
    </source>
</evidence>
<evidence type="ECO:0000256" key="1">
    <source>
        <dbReference type="ARBA" id="ARBA00006066"/>
    </source>
</evidence>
<dbReference type="SUPFAM" id="SSF102588">
    <property type="entry name" value="LmbE-like"/>
    <property type="match status" value="1"/>
</dbReference>
<dbReference type="GO" id="GO:0005783">
    <property type="term" value="C:endoplasmic reticulum"/>
    <property type="evidence" value="ECO:0007669"/>
    <property type="project" value="TreeGrafter"/>
</dbReference>
<sequence>MRTLSRLCLIAVAIVVGLSVTAVISQSALQSLERPISGSSSILVVTAHPDDETIFFSPTILSLRQKHLEVHLLCFTTGNFRGIGDRRAVELKAAVAALGVDDQHLVIVNDTRIQDGKQEEWPLPIMAERIAAEVSKRHIDTVVTFDHKGVYGHPNHKACQEAVRVYADGCARNAEGSGTCPSTWQLFTEPHRKFMGAVTIIQTAARCQKLHQACYITPSVVGTMRAMTAHASQWRWWTHILSKTYVSVNALDRLPGFEQDRGAAQASASELSMRDAFAQDGDVAPHHASSRAFHSARRARALHTRHSLQVSRLLRQLE</sequence>
<gene>
    <name evidence="3" type="ORF">WJX73_003888</name>
</gene>
<dbReference type="PANTHER" id="PTHR12993">
    <property type="entry name" value="N-ACETYLGLUCOSAMINYL-PHOSPHATIDYLINOSITOL DE-N-ACETYLASE-RELATED"/>
    <property type="match status" value="1"/>
</dbReference>
<dbReference type="Pfam" id="PF02585">
    <property type="entry name" value="PIG-L"/>
    <property type="match status" value="1"/>
</dbReference>
<evidence type="ECO:0000313" key="4">
    <source>
        <dbReference type="Proteomes" id="UP001465755"/>
    </source>
</evidence>